<organism evidence="6 7">
    <name type="scientific">Sulfitobacter sediminis</name>
    <dbReference type="NCBI Taxonomy" id="3234186"/>
    <lineage>
        <taxon>Bacteria</taxon>
        <taxon>Pseudomonadati</taxon>
        <taxon>Pseudomonadota</taxon>
        <taxon>Alphaproteobacteria</taxon>
        <taxon>Rhodobacterales</taxon>
        <taxon>Roseobacteraceae</taxon>
        <taxon>Sulfitobacter</taxon>
    </lineage>
</organism>
<dbReference type="SMART" id="SM00849">
    <property type="entry name" value="Lactamase_B"/>
    <property type="match status" value="1"/>
</dbReference>
<dbReference type="InterPro" id="IPR001279">
    <property type="entry name" value="Metallo-B-lactamas"/>
</dbReference>
<dbReference type="InterPro" id="IPR036866">
    <property type="entry name" value="RibonucZ/Hydroxyglut_hydro"/>
</dbReference>
<proteinExistence type="inferred from homology"/>
<keyword evidence="2" id="KW-0479">Metal-binding</keyword>
<evidence type="ECO:0000256" key="2">
    <source>
        <dbReference type="ARBA" id="ARBA00022723"/>
    </source>
</evidence>
<gene>
    <name evidence="6" type="ORF">AB2B41_21465</name>
</gene>
<dbReference type="Proteomes" id="UP001556098">
    <property type="component" value="Unassembled WGS sequence"/>
</dbReference>
<dbReference type="CDD" id="cd16277">
    <property type="entry name" value="metallo-hydrolase-like_MBL-fold"/>
    <property type="match status" value="1"/>
</dbReference>
<keyword evidence="3" id="KW-0378">Hydrolase</keyword>
<dbReference type="SUPFAM" id="SSF56281">
    <property type="entry name" value="Metallo-hydrolase/oxidoreductase"/>
    <property type="match status" value="1"/>
</dbReference>
<evidence type="ECO:0000259" key="5">
    <source>
        <dbReference type="SMART" id="SM00849"/>
    </source>
</evidence>
<evidence type="ECO:0000256" key="3">
    <source>
        <dbReference type="ARBA" id="ARBA00022801"/>
    </source>
</evidence>
<reference evidence="6 7" key="1">
    <citation type="submission" date="2024-07" db="EMBL/GenBank/DDBJ databases">
        <title>Marimonas sp.nov., isolated from tidal-flat sediment.</title>
        <authorList>
            <person name="Jayan J.N."/>
            <person name="Lee S.S."/>
        </authorList>
    </citation>
    <scope>NUCLEOTIDE SEQUENCE [LARGE SCALE GENOMIC DNA]</scope>
    <source>
        <strain evidence="6 7">MJW-29</strain>
    </source>
</reference>
<dbReference type="Gene3D" id="3.60.15.10">
    <property type="entry name" value="Ribonuclease Z/Hydroxyacylglutathione hydrolase-like"/>
    <property type="match status" value="1"/>
</dbReference>
<evidence type="ECO:0000313" key="7">
    <source>
        <dbReference type="Proteomes" id="UP001556098"/>
    </source>
</evidence>
<evidence type="ECO:0000256" key="4">
    <source>
        <dbReference type="ARBA" id="ARBA00022833"/>
    </source>
</evidence>
<dbReference type="PANTHER" id="PTHR42978:SF6">
    <property type="entry name" value="QUORUM-QUENCHING LACTONASE YTNP-RELATED"/>
    <property type="match status" value="1"/>
</dbReference>
<evidence type="ECO:0000313" key="6">
    <source>
        <dbReference type="EMBL" id="MEW9922181.1"/>
    </source>
</evidence>
<dbReference type="RefSeq" id="WP_367879878.1">
    <property type="nucleotide sequence ID" value="NZ_JBFNXX010000035.1"/>
</dbReference>
<sequence>MLCKIGEVEVWRILDIHAPFLTPEELFPTAGPDVARIVEENVPGGLCPASGRLILPIQGFLLKTPSHVILVDSCVGNDKTVPNLSDWHKRSDTRFMASLTGAGIVVEDVDYVLCTHLHTDHVGWNTRLEDGRWTPTFPKAKYLMPAADESVQRVRDGDMYKESVLPVIEAGQAELVEAGHRLGDEVSLVPTPGHTPGHVSVRIESGGRVAVITGDALHSSVQCRHPEWHFKFDVDAERAVASRRQLLEDAAEADCTVLGSHFALPSIGRVRAEKGAFRWDDQG</sequence>
<dbReference type="InterPro" id="IPR051013">
    <property type="entry name" value="MBL_superfamily_lactonases"/>
</dbReference>
<keyword evidence="4" id="KW-0862">Zinc</keyword>
<dbReference type="PANTHER" id="PTHR42978">
    <property type="entry name" value="QUORUM-QUENCHING LACTONASE YTNP-RELATED-RELATED"/>
    <property type="match status" value="1"/>
</dbReference>
<protein>
    <submittedName>
        <fullName evidence="6">MBL fold metallo-hydrolase</fullName>
    </submittedName>
</protein>
<dbReference type="EMBL" id="JBFNXX010000035">
    <property type="protein sequence ID" value="MEW9922181.1"/>
    <property type="molecule type" value="Genomic_DNA"/>
</dbReference>
<dbReference type="Pfam" id="PF00753">
    <property type="entry name" value="Lactamase_B"/>
    <property type="match status" value="1"/>
</dbReference>
<comment type="caution">
    <text evidence="6">The sequence shown here is derived from an EMBL/GenBank/DDBJ whole genome shotgun (WGS) entry which is preliminary data.</text>
</comment>
<name>A0ABV3RTD0_9RHOB</name>
<comment type="similarity">
    <text evidence="1">Belongs to the metallo-beta-lactamase superfamily.</text>
</comment>
<keyword evidence="7" id="KW-1185">Reference proteome</keyword>
<feature type="domain" description="Metallo-beta-lactamase" evidence="5">
    <location>
        <begin position="56"/>
        <end position="261"/>
    </location>
</feature>
<accession>A0ABV3RTD0</accession>
<evidence type="ECO:0000256" key="1">
    <source>
        <dbReference type="ARBA" id="ARBA00007749"/>
    </source>
</evidence>